<sequence length="238" mass="28805">MSIINQSIKVETCKLYNFERIWDFLLNYKQIPEQFIVGQLREYDKYKEELDWFKKKIELLPKTFIRNLDKRQYYQRDFYFNNDATFGFEIEWDIQKAKELIREHNLQIVEFSVNQFIDIINPADLDPKVLANPVINSEPIVVMYYDPINMHIPIDGNHRVLKTYRINENARIQGYLLSPEIHMQAMACDLFRYLYKLHHNITVISNYVMGDKRKIKRFSKINFIKRMQSINNSLYTLE</sequence>
<reference key="2">
    <citation type="submission" date="2011-11" db="EMBL/GenBank/DDBJ databases">
        <authorList>
            <person name="Shin S.H."/>
            <person name="Kim S."/>
            <person name="Kim J.Y."/>
        </authorList>
    </citation>
    <scope>NUCLEOTIDE SEQUENCE</scope>
    <source>
        <strain>HPL-003</strain>
    </source>
</reference>
<protein>
    <submittedName>
        <fullName evidence="1">Uncharacterized protein</fullName>
    </submittedName>
</protein>
<name>G7VQN1_PAETH</name>
<evidence type="ECO:0000313" key="2">
    <source>
        <dbReference type="Proteomes" id="UP000005876"/>
    </source>
</evidence>
<gene>
    <name evidence="1" type="ordered locus">HPL003_22480</name>
</gene>
<dbReference type="RefSeq" id="WP_014281915.1">
    <property type="nucleotide sequence ID" value="NC_016641.1"/>
</dbReference>
<dbReference type="AlphaFoldDB" id="G7VQN1"/>
<dbReference type="eggNOG" id="ENOG502ZKJK">
    <property type="taxonomic scope" value="Bacteria"/>
</dbReference>
<dbReference type="KEGG" id="pta:HPL003_22480"/>
<reference evidence="1 2" key="3">
    <citation type="journal article" date="2012" name="J. Bacteriol.">
        <title>Genome Sequence of Paenibacillus terrae HPL-003, a Xylanase-Producing Bacterium Isolated from Soil Found in Forest Residue.</title>
        <authorList>
            <person name="Shin S.H."/>
            <person name="Kim S."/>
            <person name="Kim J.Y."/>
            <person name="Song H.Y."/>
            <person name="Cho S.J."/>
            <person name="Kim D.R."/>
            <person name="Lee K.I."/>
            <person name="Lim H.K."/>
            <person name="Park N.J."/>
            <person name="Hwang I.T."/>
            <person name="Yang K.S."/>
        </authorList>
    </citation>
    <scope>NUCLEOTIDE SEQUENCE [LARGE SCALE GENOMIC DNA]</scope>
    <source>
        <strain evidence="1 2">HPL-003</strain>
    </source>
</reference>
<dbReference type="HOGENOM" id="CLU_1164961_0_0_9"/>
<dbReference type="OrthoDB" id="1808292at2"/>
<dbReference type="EMBL" id="CP003107">
    <property type="protein sequence ID" value="AET61220.1"/>
    <property type="molecule type" value="Genomic_DNA"/>
</dbReference>
<accession>G7VQN1</accession>
<organism evidence="1 2">
    <name type="scientific">Paenibacillus terrae (strain HPL-003)</name>
    <dbReference type="NCBI Taxonomy" id="985665"/>
    <lineage>
        <taxon>Bacteria</taxon>
        <taxon>Bacillati</taxon>
        <taxon>Bacillota</taxon>
        <taxon>Bacilli</taxon>
        <taxon>Bacillales</taxon>
        <taxon>Paenibacillaceae</taxon>
        <taxon>Paenibacillus</taxon>
    </lineage>
</organism>
<reference evidence="2" key="1">
    <citation type="submission" date="2011-11" db="EMBL/GenBank/DDBJ databases">
        <title>Complete sequence of Paenibacillus terrae HPL-003.</title>
        <authorList>
            <person name="Shin S.H."/>
            <person name="Kim S."/>
            <person name="Kim J.Y."/>
        </authorList>
    </citation>
    <scope>NUCLEOTIDE SEQUENCE [LARGE SCALE GENOMIC DNA]</scope>
    <source>
        <strain evidence="2">HPL-003</strain>
    </source>
</reference>
<proteinExistence type="predicted"/>
<dbReference type="Proteomes" id="UP000005876">
    <property type="component" value="Chromosome"/>
</dbReference>
<evidence type="ECO:0000313" key="1">
    <source>
        <dbReference type="EMBL" id="AET61220.1"/>
    </source>
</evidence>